<proteinExistence type="predicted"/>
<evidence type="ECO:0000313" key="2">
    <source>
        <dbReference type="EMBL" id="GGA70251.1"/>
    </source>
</evidence>
<dbReference type="RefSeq" id="WP_188721409.1">
    <property type="nucleotide sequence ID" value="NZ_BMIF01000007.1"/>
</dbReference>
<organism evidence="2 3">
    <name type="scientific">Nitratireductor aestuarii</name>
    <dbReference type="NCBI Taxonomy" id="1735103"/>
    <lineage>
        <taxon>Bacteria</taxon>
        <taxon>Pseudomonadati</taxon>
        <taxon>Pseudomonadota</taxon>
        <taxon>Alphaproteobacteria</taxon>
        <taxon>Hyphomicrobiales</taxon>
        <taxon>Phyllobacteriaceae</taxon>
        <taxon>Nitratireductor</taxon>
    </lineage>
</organism>
<gene>
    <name evidence="2" type="ORF">GCM10011385_25080</name>
</gene>
<comment type="caution">
    <text evidence="2">The sequence shown here is derived from an EMBL/GenBank/DDBJ whole genome shotgun (WGS) entry which is preliminary data.</text>
</comment>
<dbReference type="Pfam" id="PF00903">
    <property type="entry name" value="Glyoxalase"/>
    <property type="match status" value="1"/>
</dbReference>
<dbReference type="PROSITE" id="PS51819">
    <property type="entry name" value="VOC"/>
    <property type="match status" value="1"/>
</dbReference>
<dbReference type="EMBL" id="BMIF01000007">
    <property type="protein sequence ID" value="GGA70251.1"/>
    <property type="molecule type" value="Genomic_DNA"/>
</dbReference>
<feature type="domain" description="VOC" evidence="1">
    <location>
        <begin position="15"/>
        <end position="137"/>
    </location>
</feature>
<reference evidence="2" key="2">
    <citation type="submission" date="2020-09" db="EMBL/GenBank/DDBJ databases">
        <authorList>
            <person name="Sun Q."/>
            <person name="Zhou Y."/>
        </authorList>
    </citation>
    <scope>NUCLEOTIDE SEQUENCE</scope>
    <source>
        <strain evidence="2">CGMCC 1.15320</strain>
    </source>
</reference>
<accession>A0A916W677</accession>
<name>A0A916W677_9HYPH</name>
<dbReference type="PANTHER" id="PTHR34109:SF1">
    <property type="entry name" value="VOC DOMAIN-CONTAINING PROTEIN"/>
    <property type="match status" value="1"/>
</dbReference>
<dbReference type="Gene3D" id="3.10.180.10">
    <property type="entry name" value="2,3-Dihydroxybiphenyl 1,2-Dioxygenase, domain 1"/>
    <property type="match status" value="1"/>
</dbReference>
<dbReference type="InterPro" id="IPR004360">
    <property type="entry name" value="Glyas_Fos-R_dOase_dom"/>
</dbReference>
<sequence length="137" mass="15215">MSVVQVAPGETGEVRGGVIAYLQVDGAVKAADYYARAFGAREVARAPLDEKGRTMHLHLYINEGSLMLCDVYEEHGHPLEKPGGMTLTLNVTDPDMWWERATKAEGTVVEVELQEMFWGSRWGQVRDPFGFSWAITG</sequence>
<dbReference type="SUPFAM" id="SSF54593">
    <property type="entry name" value="Glyoxalase/Bleomycin resistance protein/Dihydroxybiphenyl dioxygenase"/>
    <property type="match status" value="1"/>
</dbReference>
<dbReference type="InterPro" id="IPR037523">
    <property type="entry name" value="VOC_core"/>
</dbReference>
<dbReference type="PANTHER" id="PTHR34109">
    <property type="entry name" value="BNAUNNG04460D PROTEIN-RELATED"/>
    <property type="match status" value="1"/>
</dbReference>
<protein>
    <submittedName>
        <fullName evidence="2">Glyoxalase</fullName>
    </submittedName>
</protein>
<reference evidence="2" key="1">
    <citation type="journal article" date="2014" name="Int. J. Syst. Evol. Microbiol.">
        <title>Complete genome sequence of Corynebacterium casei LMG S-19264T (=DSM 44701T), isolated from a smear-ripened cheese.</title>
        <authorList>
            <consortium name="US DOE Joint Genome Institute (JGI-PGF)"/>
            <person name="Walter F."/>
            <person name="Albersmeier A."/>
            <person name="Kalinowski J."/>
            <person name="Ruckert C."/>
        </authorList>
    </citation>
    <scope>NUCLEOTIDE SEQUENCE</scope>
    <source>
        <strain evidence="2">CGMCC 1.15320</strain>
    </source>
</reference>
<dbReference type="InterPro" id="IPR029068">
    <property type="entry name" value="Glyas_Bleomycin-R_OHBP_Dase"/>
</dbReference>
<dbReference type="AlphaFoldDB" id="A0A916W677"/>
<keyword evidence="3" id="KW-1185">Reference proteome</keyword>
<dbReference type="CDD" id="cd07246">
    <property type="entry name" value="VOC_like"/>
    <property type="match status" value="1"/>
</dbReference>
<evidence type="ECO:0000313" key="3">
    <source>
        <dbReference type="Proteomes" id="UP000636264"/>
    </source>
</evidence>
<dbReference type="Proteomes" id="UP000636264">
    <property type="component" value="Unassembled WGS sequence"/>
</dbReference>
<evidence type="ECO:0000259" key="1">
    <source>
        <dbReference type="PROSITE" id="PS51819"/>
    </source>
</evidence>